<protein>
    <submittedName>
        <fullName evidence="1">Putative cytoplasmic protein</fullName>
    </submittedName>
</protein>
<dbReference type="AlphaFoldDB" id="A0A7H4PJG8"/>
<evidence type="ECO:0000313" key="1">
    <source>
        <dbReference type="EMBL" id="STW78541.1"/>
    </source>
</evidence>
<dbReference type="EMBL" id="UGMS01000003">
    <property type="protein sequence ID" value="STW78541.1"/>
    <property type="molecule type" value="Genomic_DNA"/>
</dbReference>
<evidence type="ECO:0000313" key="2">
    <source>
        <dbReference type="Proteomes" id="UP000254863"/>
    </source>
</evidence>
<proteinExistence type="predicted"/>
<name>A0A7H4PJG8_9ENTR</name>
<comment type="caution">
    <text evidence="1">The sequence shown here is derived from an EMBL/GenBank/DDBJ whole genome shotgun (WGS) entry which is preliminary data.</text>
</comment>
<reference evidence="1 2" key="1">
    <citation type="submission" date="2018-06" db="EMBL/GenBank/DDBJ databases">
        <authorList>
            <consortium name="Pathogen Informatics"/>
            <person name="Doyle S."/>
        </authorList>
    </citation>
    <scope>NUCLEOTIDE SEQUENCE [LARGE SCALE GENOMIC DNA]</scope>
    <source>
        <strain evidence="1 2">NCTC11685</strain>
    </source>
</reference>
<accession>A0A7H4PJG8</accession>
<dbReference type="Proteomes" id="UP000254863">
    <property type="component" value="Unassembled WGS sequence"/>
</dbReference>
<organism evidence="1 2">
    <name type="scientific">Klebsiella michiganensis</name>
    <dbReference type="NCBI Taxonomy" id="1134687"/>
    <lineage>
        <taxon>Bacteria</taxon>
        <taxon>Pseudomonadati</taxon>
        <taxon>Pseudomonadota</taxon>
        <taxon>Gammaproteobacteria</taxon>
        <taxon>Enterobacterales</taxon>
        <taxon>Enterobacteriaceae</taxon>
        <taxon>Klebsiella/Raoultella group</taxon>
        <taxon>Klebsiella</taxon>
    </lineage>
</organism>
<gene>
    <name evidence="1" type="ORF">NCTC11685_05844</name>
</gene>
<sequence>MNSENKGYALALINGNNKDKKEKVYLKTDGPLCP</sequence>